<feature type="region of interest" description="Disordered" evidence="1">
    <location>
        <begin position="94"/>
        <end position="276"/>
    </location>
</feature>
<name>A0A9Q8SHV7_9PEZI</name>
<feature type="region of interest" description="Disordered" evidence="1">
    <location>
        <begin position="1"/>
        <end position="36"/>
    </location>
</feature>
<accession>A0A9Q8SHV7</accession>
<sequence>MDAHSNRVTNKRKLEDEDDAAPAGENGGNSPGVRNDACRTQTIEVDYGVFDGEAGGSTKLEIWVTDIQGVESRVGEIWDVESYERAGKVKAIAKKRGISERASSTPMDKFEGEDWETARRELEGRQEEKAHQEEAADQEDRTHQQDKAHQEEKKAQQEENRVLRGGRKAHQEKKALREEKKAQREVKKAVVEKNKAFREKQKAADDLQTRKQKKIKAHPEKKARKEKRGIRENEKALQKKKKILRDKQKALRESRNALHDKKKTRQSMSTERLRSG</sequence>
<dbReference type="GeneID" id="73337203"/>
<proteinExistence type="predicted"/>
<feature type="compositionally biased region" description="Basic residues" evidence="1">
    <location>
        <begin position="210"/>
        <end position="228"/>
    </location>
</feature>
<evidence type="ECO:0000313" key="2">
    <source>
        <dbReference type="EMBL" id="UQC77697.1"/>
    </source>
</evidence>
<reference evidence="2" key="1">
    <citation type="journal article" date="2021" name="Mol. Plant Microbe Interact.">
        <title>Complete Genome Sequence of the Plant-Pathogenic Fungus Colletotrichum lupini.</title>
        <authorList>
            <person name="Baroncelli R."/>
            <person name="Pensec F."/>
            <person name="Da Lio D."/>
            <person name="Boufleur T."/>
            <person name="Vicente I."/>
            <person name="Sarrocco S."/>
            <person name="Picot A."/>
            <person name="Baraldi E."/>
            <person name="Sukno S."/>
            <person name="Thon M."/>
            <person name="Le Floch G."/>
        </authorList>
    </citation>
    <scope>NUCLEOTIDE SEQUENCE</scope>
    <source>
        <strain evidence="2">IMI 504893</strain>
    </source>
</reference>
<feature type="compositionally biased region" description="Basic and acidic residues" evidence="1">
    <location>
        <begin position="172"/>
        <end position="209"/>
    </location>
</feature>
<feature type="compositionally biased region" description="Basic and acidic residues" evidence="1">
    <location>
        <begin position="245"/>
        <end position="259"/>
    </location>
</feature>
<gene>
    <name evidence="2" type="ORF">CLUP02_03168</name>
</gene>
<feature type="compositionally biased region" description="Basic and acidic residues" evidence="1">
    <location>
        <begin position="108"/>
        <end position="162"/>
    </location>
</feature>
<protein>
    <submittedName>
        <fullName evidence="2">Uncharacterized protein</fullName>
    </submittedName>
</protein>
<dbReference type="AlphaFoldDB" id="A0A9Q8SHV7"/>
<keyword evidence="3" id="KW-1185">Reference proteome</keyword>
<evidence type="ECO:0000256" key="1">
    <source>
        <dbReference type="SAM" id="MobiDB-lite"/>
    </source>
</evidence>
<dbReference type="RefSeq" id="XP_049139336.1">
    <property type="nucleotide sequence ID" value="XM_049282193.1"/>
</dbReference>
<organism evidence="2 3">
    <name type="scientific">Colletotrichum lupini</name>
    <dbReference type="NCBI Taxonomy" id="145971"/>
    <lineage>
        <taxon>Eukaryota</taxon>
        <taxon>Fungi</taxon>
        <taxon>Dikarya</taxon>
        <taxon>Ascomycota</taxon>
        <taxon>Pezizomycotina</taxon>
        <taxon>Sordariomycetes</taxon>
        <taxon>Hypocreomycetidae</taxon>
        <taxon>Glomerellales</taxon>
        <taxon>Glomerellaceae</taxon>
        <taxon>Colletotrichum</taxon>
        <taxon>Colletotrichum acutatum species complex</taxon>
    </lineage>
</organism>
<evidence type="ECO:0000313" key="3">
    <source>
        <dbReference type="Proteomes" id="UP000830671"/>
    </source>
</evidence>
<dbReference type="KEGG" id="clup:CLUP02_03168"/>
<dbReference type="EMBL" id="CP019474">
    <property type="protein sequence ID" value="UQC77697.1"/>
    <property type="molecule type" value="Genomic_DNA"/>
</dbReference>
<dbReference type="Proteomes" id="UP000830671">
    <property type="component" value="Chromosome 2"/>
</dbReference>